<keyword evidence="2" id="KW-0472">Membrane</keyword>
<feature type="transmembrane region" description="Helical" evidence="2">
    <location>
        <begin position="6"/>
        <end position="23"/>
    </location>
</feature>
<name>A0ABT9Q3U9_9ACTN</name>
<keyword evidence="4" id="KW-1185">Reference proteome</keyword>
<accession>A0ABT9Q3U9</accession>
<evidence type="ECO:0000313" key="3">
    <source>
        <dbReference type="EMBL" id="MDP9841406.1"/>
    </source>
</evidence>
<dbReference type="EMBL" id="JAUSQU010000001">
    <property type="protein sequence ID" value="MDP9841406.1"/>
    <property type="molecule type" value="Genomic_DNA"/>
</dbReference>
<dbReference type="RefSeq" id="WP_307554709.1">
    <property type="nucleotide sequence ID" value="NZ_JAUSQU010000001.1"/>
</dbReference>
<keyword evidence="2" id="KW-0812">Transmembrane</keyword>
<feature type="compositionally biased region" description="Low complexity" evidence="1">
    <location>
        <begin position="103"/>
        <end position="127"/>
    </location>
</feature>
<proteinExistence type="predicted"/>
<protein>
    <submittedName>
        <fullName evidence="3">Uncharacterized protein</fullName>
    </submittedName>
</protein>
<comment type="caution">
    <text evidence="3">The sequence shown here is derived from an EMBL/GenBank/DDBJ whole genome shotgun (WGS) entry which is preliminary data.</text>
</comment>
<organism evidence="3 4">
    <name type="scientific">Streptosporangium lutulentum</name>
    <dbReference type="NCBI Taxonomy" id="1461250"/>
    <lineage>
        <taxon>Bacteria</taxon>
        <taxon>Bacillati</taxon>
        <taxon>Actinomycetota</taxon>
        <taxon>Actinomycetes</taxon>
        <taxon>Streptosporangiales</taxon>
        <taxon>Streptosporangiaceae</taxon>
        <taxon>Streptosporangium</taxon>
    </lineage>
</organism>
<gene>
    <name evidence="3" type="ORF">J2853_000617</name>
</gene>
<feature type="transmembrane region" description="Helical" evidence="2">
    <location>
        <begin position="146"/>
        <end position="169"/>
    </location>
</feature>
<evidence type="ECO:0000256" key="2">
    <source>
        <dbReference type="SAM" id="Phobius"/>
    </source>
</evidence>
<evidence type="ECO:0000313" key="4">
    <source>
        <dbReference type="Proteomes" id="UP001225356"/>
    </source>
</evidence>
<reference evidence="3 4" key="1">
    <citation type="submission" date="2023-07" db="EMBL/GenBank/DDBJ databases">
        <title>Sequencing the genomes of 1000 actinobacteria strains.</title>
        <authorList>
            <person name="Klenk H.-P."/>
        </authorList>
    </citation>
    <scope>NUCLEOTIDE SEQUENCE [LARGE SCALE GENOMIC DNA]</scope>
    <source>
        <strain evidence="3 4">DSM 46740</strain>
    </source>
</reference>
<sequence length="172" mass="18586">MSVGEGALTLGAGIGATMGVVLVREEFSTREIWPLECPHCRHVWQEEYLVRRLTDDHGHDTVLWLRSGVPVQPPWSGASCPGCGCGDARAFPAGHRPRPAPLPLGRASLPVGPDPAPAGTAGPGLAAERGPVPDRNRRSSRRVRPVVVYALLGIAFLLFTSFEFVEYVVRHH</sequence>
<evidence type="ECO:0000256" key="1">
    <source>
        <dbReference type="SAM" id="MobiDB-lite"/>
    </source>
</evidence>
<feature type="region of interest" description="Disordered" evidence="1">
    <location>
        <begin position="102"/>
        <end position="138"/>
    </location>
</feature>
<keyword evidence="2" id="KW-1133">Transmembrane helix</keyword>
<dbReference type="Proteomes" id="UP001225356">
    <property type="component" value="Unassembled WGS sequence"/>
</dbReference>